<accession>A0A080YWI2</accession>
<organism evidence="1 2">
    <name type="scientific">Phytophthora nicotianae P1976</name>
    <dbReference type="NCBI Taxonomy" id="1317066"/>
    <lineage>
        <taxon>Eukaryota</taxon>
        <taxon>Sar</taxon>
        <taxon>Stramenopiles</taxon>
        <taxon>Oomycota</taxon>
        <taxon>Peronosporomycetes</taxon>
        <taxon>Peronosporales</taxon>
        <taxon>Peronosporaceae</taxon>
        <taxon>Phytophthora</taxon>
    </lineage>
</organism>
<dbReference type="EMBL" id="ANJA01004833">
    <property type="protein sequence ID" value="ETO58743.1"/>
    <property type="molecule type" value="Genomic_DNA"/>
</dbReference>
<evidence type="ECO:0000313" key="2">
    <source>
        <dbReference type="Proteomes" id="UP000028582"/>
    </source>
</evidence>
<sequence>MYGYIMLVLVQHLNYLIEKFFMSSIHAGLPRTMKATAWKCYGH</sequence>
<proteinExistence type="predicted"/>
<protein>
    <submittedName>
        <fullName evidence="1">Uncharacterized protein</fullName>
    </submittedName>
</protein>
<comment type="caution">
    <text evidence="1">The sequence shown here is derived from an EMBL/GenBank/DDBJ whole genome shotgun (WGS) entry which is preliminary data.</text>
</comment>
<reference evidence="1 2" key="1">
    <citation type="submission" date="2013-11" db="EMBL/GenBank/DDBJ databases">
        <title>The Genome Sequence of Phytophthora parasitica P1976.</title>
        <authorList>
            <consortium name="The Broad Institute Genomics Platform"/>
            <person name="Russ C."/>
            <person name="Tyler B."/>
            <person name="Panabieres F."/>
            <person name="Shan W."/>
            <person name="Tripathy S."/>
            <person name="Grunwald N."/>
            <person name="Machado M."/>
            <person name="Johnson C.S."/>
            <person name="Walker B."/>
            <person name="Young S."/>
            <person name="Zeng Q."/>
            <person name="Gargeya S."/>
            <person name="Fitzgerald M."/>
            <person name="Haas B."/>
            <person name="Abouelleil A."/>
            <person name="Allen A.W."/>
            <person name="Alvarado L."/>
            <person name="Arachchi H.M."/>
            <person name="Berlin A.M."/>
            <person name="Chapman S.B."/>
            <person name="Gainer-Dewar J."/>
            <person name="Goldberg J."/>
            <person name="Griggs A."/>
            <person name="Gujja S."/>
            <person name="Hansen M."/>
            <person name="Howarth C."/>
            <person name="Imamovic A."/>
            <person name="Ireland A."/>
            <person name="Larimer J."/>
            <person name="McCowan C."/>
            <person name="Murphy C."/>
            <person name="Pearson M."/>
            <person name="Poon T.W."/>
            <person name="Priest M."/>
            <person name="Roberts A."/>
            <person name="Saif S."/>
            <person name="Shea T."/>
            <person name="Sisk P."/>
            <person name="Sykes S."/>
            <person name="Wortman J."/>
            <person name="Nusbaum C."/>
            <person name="Birren B."/>
        </authorList>
    </citation>
    <scope>NUCLEOTIDE SEQUENCE [LARGE SCALE GENOMIC DNA]</scope>
    <source>
        <strain evidence="1 2">P1976</strain>
    </source>
</reference>
<dbReference type="Proteomes" id="UP000028582">
    <property type="component" value="Unassembled WGS sequence"/>
</dbReference>
<evidence type="ECO:0000313" key="1">
    <source>
        <dbReference type="EMBL" id="ETO58743.1"/>
    </source>
</evidence>
<gene>
    <name evidence="1" type="ORF">F444_22878</name>
</gene>
<name>A0A080YWI2_PHYNI</name>
<dbReference type="AlphaFoldDB" id="A0A080YWI2"/>